<organism evidence="8 9">
    <name type="scientific">Amnibacterium endophyticum</name>
    <dbReference type="NCBI Taxonomy" id="2109337"/>
    <lineage>
        <taxon>Bacteria</taxon>
        <taxon>Bacillati</taxon>
        <taxon>Actinomycetota</taxon>
        <taxon>Actinomycetes</taxon>
        <taxon>Micrococcales</taxon>
        <taxon>Microbacteriaceae</taxon>
        <taxon>Amnibacterium</taxon>
    </lineage>
</organism>
<feature type="transmembrane region" description="Helical" evidence="6">
    <location>
        <begin position="71"/>
        <end position="90"/>
    </location>
</feature>
<protein>
    <submittedName>
        <fullName evidence="8">O-antigen ligase family protein</fullName>
    </submittedName>
</protein>
<name>A0ABW4L9L9_9MICO</name>
<feature type="transmembrane region" description="Helical" evidence="6">
    <location>
        <begin position="110"/>
        <end position="130"/>
    </location>
</feature>
<reference evidence="9" key="1">
    <citation type="journal article" date="2019" name="Int. J. Syst. Evol. Microbiol.">
        <title>The Global Catalogue of Microorganisms (GCM) 10K type strain sequencing project: providing services to taxonomists for standard genome sequencing and annotation.</title>
        <authorList>
            <consortium name="The Broad Institute Genomics Platform"/>
            <consortium name="The Broad Institute Genome Sequencing Center for Infectious Disease"/>
            <person name="Wu L."/>
            <person name="Ma J."/>
        </authorList>
    </citation>
    <scope>NUCLEOTIDE SEQUENCE [LARGE SCALE GENOMIC DNA]</scope>
    <source>
        <strain evidence="9">CGMCC 1.12471</strain>
    </source>
</reference>
<evidence type="ECO:0000259" key="7">
    <source>
        <dbReference type="Pfam" id="PF04932"/>
    </source>
</evidence>
<keyword evidence="3 6" id="KW-1133">Transmembrane helix</keyword>
<evidence type="ECO:0000256" key="6">
    <source>
        <dbReference type="SAM" id="Phobius"/>
    </source>
</evidence>
<feature type="transmembrane region" description="Helical" evidence="6">
    <location>
        <begin position="397"/>
        <end position="414"/>
    </location>
</feature>
<feature type="transmembrane region" description="Helical" evidence="6">
    <location>
        <begin position="214"/>
        <end position="234"/>
    </location>
</feature>
<dbReference type="InterPro" id="IPR007016">
    <property type="entry name" value="O-antigen_ligase-rel_domated"/>
</dbReference>
<dbReference type="GO" id="GO:0016874">
    <property type="term" value="F:ligase activity"/>
    <property type="evidence" value="ECO:0007669"/>
    <property type="project" value="UniProtKB-KW"/>
</dbReference>
<dbReference type="RefSeq" id="WP_377931357.1">
    <property type="nucleotide sequence ID" value="NZ_JBHUEA010000001.1"/>
</dbReference>
<dbReference type="InterPro" id="IPR051533">
    <property type="entry name" value="WaaL-like"/>
</dbReference>
<evidence type="ECO:0000313" key="8">
    <source>
        <dbReference type="EMBL" id="MFD1720150.1"/>
    </source>
</evidence>
<evidence type="ECO:0000313" key="9">
    <source>
        <dbReference type="Proteomes" id="UP001597347"/>
    </source>
</evidence>
<feature type="transmembrane region" description="Helical" evidence="6">
    <location>
        <begin position="262"/>
        <end position="280"/>
    </location>
</feature>
<feature type="transmembrane region" description="Helical" evidence="6">
    <location>
        <begin position="40"/>
        <end position="65"/>
    </location>
</feature>
<dbReference type="EMBL" id="JBHUEA010000001">
    <property type="protein sequence ID" value="MFD1720150.1"/>
    <property type="molecule type" value="Genomic_DNA"/>
</dbReference>
<gene>
    <name evidence="8" type="ORF">ACFSBI_01185</name>
</gene>
<feature type="transmembrane region" description="Helical" evidence="6">
    <location>
        <begin position="241"/>
        <end position="256"/>
    </location>
</feature>
<dbReference type="PANTHER" id="PTHR37422">
    <property type="entry name" value="TEICHURONIC ACID BIOSYNTHESIS PROTEIN TUAE"/>
    <property type="match status" value="1"/>
</dbReference>
<keyword evidence="8" id="KW-0436">Ligase</keyword>
<keyword evidence="4 6" id="KW-0472">Membrane</keyword>
<accession>A0ABW4L9L9</accession>
<dbReference type="Proteomes" id="UP001597347">
    <property type="component" value="Unassembled WGS sequence"/>
</dbReference>
<evidence type="ECO:0000256" key="2">
    <source>
        <dbReference type="ARBA" id="ARBA00022692"/>
    </source>
</evidence>
<evidence type="ECO:0000256" key="1">
    <source>
        <dbReference type="ARBA" id="ARBA00004141"/>
    </source>
</evidence>
<feature type="domain" description="O-antigen ligase-related" evidence="7">
    <location>
        <begin position="245"/>
        <end position="381"/>
    </location>
</feature>
<dbReference type="PANTHER" id="PTHR37422:SF13">
    <property type="entry name" value="LIPOPOLYSACCHARIDE BIOSYNTHESIS PROTEIN PA4999-RELATED"/>
    <property type="match status" value="1"/>
</dbReference>
<evidence type="ECO:0000256" key="5">
    <source>
        <dbReference type="SAM" id="MobiDB-lite"/>
    </source>
</evidence>
<feature type="region of interest" description="Disordered" evidence="5">
    <location>
        <begin position="459"/>
        <end position="478"/>
    </location>
</feature>
<feature type="transmembrane region" description="Helical" evidence="6">
    <location>
        <begin position="365"/>
        <end position="390"/>
    </location>
</feature>
<evidence type="ECO:0000256" key="4">
    <source>
        <dbReference type="ARBA" id="ARBA00023136"/>
    </source>
</evidence>
<comment type="subcellular location">
    <subcellularLocation>
        <location evidence="1">Membrane</location>
        <topology evidence="1">Multi-pass membrane protein</topology>
    </subcellularLocation>
</comment>
<keyword evidence="9" id="KW-1185">Reference proteome</keyword>
<feature type="transmembrane region" description="Helical" evidence="6">
    <location>
        <begin position="166"/>
        <end position="184"/>
    </location>
</feature>
<comment type="caution">
    <text evidence="8">The sequence shown here is derived from an EMBL/GenBank/DDBJ whole genome shotgun (WGS) entry which is preliminary data.</text>
</comment>
<keyword evidence="2 6" id="KW-0812">Transmembrane</keyword>
<feature type="transmembrane region" description="Helical" evidence="6">
    <location>
        <begin position="287"/>
        <end position="309"/>
    </location>
</feature>
<evidence type="ECO:0000256" key="3">
    <source>
        <dbReference type="ARBA" id="ARBA00022989"/>
    </source>
</evidence>
<feature type="transmembrane region" description="Helical" evidence="6">
    <location>
        <begin position="12"/>
        <end position="33"/>
    </location>
</feature>
<feature type="transmembrane region" description="Helical" evidence="6">
    <location>
        <begin position="136"/>
        <end position="154"/>
    </location>
</feature>
<proteinExistence type="predicted"/>
<feature type="transmembrane region" description="Helical" evidence="6">
    <location>
        <begin position="420"/>
        <end position="438"/>
    </location>
</feature>
<dbReference type="Pfam" id="PF04932">
    <property type="entry name" value="Wzy_C"/>
    <property type="match status" value="1"/>
</dbReference>
<sequence>MTAPWPASSRILLGLVLAGSASAVALLGAPLLGRGAVLGFAVLGFAAALVVPIRVVPAIGLLVYALVPYRLMPHLLAAGVAPGSVLLVVWAFRRAAAGRRTGAERPRRGLVVRAVLLLLVLVAVLAWILSPLRSQSALWTVNCVLALVAVLSVADLSQEAAVLRRAWPVIGSVVGAYAVLNHLLRSNPVYDAVYALNGEVDKQVWSVYRSTASLGHPILVGLFLACGCVLALGAFARGSRWWLVAVLLTAGGLATTSSRGSFFAVGVAVLVGAVVAVAMSRAVLRRFASVLVVGAGAAAVAVVALPALLERFGSSEAHGSFVQRTRTYDIVFSAWTQHPLLGTGGGTAADAVGDAILSLRYIENWYLQLLLGLGAVGLLVVAALVVALITTAARDRDLPAAMLAVTFCTVIATFDADDHAATLFLLALVVVVVVGGHAQSRPSAEGCSGLDLLRAGPFGQRRSARPAGPAKADVGGAR</sequence>